<dbReference type="Proteomes" id="UP000236664">
    <property type="component" value="Unassembled WGS sequence"/>
</dbReference>
<proteinExistence type="predicted"/>
<feature type="region of interest" description="Disordered" evidence="1">
    <location>
        <begin position="1"/>
        <end position="25"/>
    </location>
</feature>
<name>A0A2K0WCB2_GIBNY</name>
<accession>A0A2K0WCB2</accession>
<dbReference type="OrthoDB" id="5097998at2759"/>
<dbReference type="STRING" id="42673.A0A2K0WCB2"/>
<evidence type="ECO:0008006" key="4">
    <source>
        <dbReference type="Google" id="ProtNLM"/>
    </source>
</evidence>
<organism evidence="2 3">
    <name type="scientific">Gibberella nygamai</name>
    <name type="common">Bean root rot disease fungus</name>
    <name type="synonym">Fusarium nygamai</name>
    <dbReference type="NCBI Taxonomy" id="42673"/>
    <lineage>
        <taxon>Eukaryota</taxon>
        <taxon>Fungi</taxon>
        <taxon>Dikarya</taxon>
        <taxon>Ascomycota</taxon>
        <taxon>Pezizomycotina</taxon>
        <taxon>Sordariomycetes</taxon>
        <taxon>Hypocreomycetidae</taxon>
        <taxon>Hypocreales</taxon>
        <taxon>Nectriaceae</taxon>
        <taxon>Fusarium</taxon>
        <taxon>Fusarium fujikuroi species complex</taxon>
    </lineage>
</organism>
<dbReference type="AlphaFoldDB" id="A0A2K0WCB2"/>
<evidence type="ECO:0000313" key="3">
    <source>
        <dbReference type="Proteomes" id="UP000236664"/>
    </source>
</evidence>
<feature type="compositionally biased region" description="Basic and acidic residues" evidence="1">
    <location>
        <begin position="1"/>
        <end position="16"/>
    </location>
</feature>
<comment type="caution">
    <text evidence="2">The sequence shown here is derived from an EMBL/GenBank/DDBJ whole genome shotgun (WGS) entry which is preliminary data.</text>
</comment>
<evidence type="ECO:0000256" key="1">
    <source>
        <dbReference type="SAM" id="MobiDB-lite"/>
    </source>
</evidence>
<protein>
    <recommendedName>
        <fullName evidence="4">Methyltransferase type 11 domain-containing protein</fullName>
    </recommendedName>
</protein>
<sequence length="74" mass="7837">MTHAKAQDELQKRYEEGSQSLEDPEVGHMISQADELMGKPARMLISQAGLGGSTTTSFSLLDHGCGTGLIASCL</sequence>
<reference evidence="2 3" key="1">
    <citation type="submission" date="2017-06" db="EMBL/GenBank/DDBJ databases">
        <title>Genome of Fusarium nygamai isolate CS10214.</title>
        <authorList>
            <person name="Gardiner D.M."/>
            <person name="Obanor F."/>
            <person name="Kazan K."/>
        </authorList>
    </citation>
    <scope>NUCLEOTIDE SEQUENCE [LARGE SCALE GENOMIC DNA]</scope>
    <source>
        <strain evidence="2 3">CS10214</strain>
    </source>
</reference>
<dbReference type="EMBL" id="MTQA01000087">
    <property type="protein sequence ID" value="PNP79871.1"/>
    <property type="molecule type" value="Genomic_DNA"/>
</dbReference>
<keyword evidence="3" id="KW-1185">Reference proteome</keyword>
<evidence type="ECO:0000313" key="2">
    <source>
        <dbReference type="EMBL" id="PNP79871.1"/>
    </source>
</evidence>
<gene>
    <name evidence="2" type="ORF">FNYG_06568</name>
</gene>